<protein>
    <submittedName>
        <fullName evidence="3">ATP-binding cassette sub- G member 1</fullName>
    </submittedName>
</protein>
<dbReference type="GO" id="GO:0005524">
    <property type="term" value="F:ATP binding"/>
    <property type="evidence" value="ECO:0007669"/>
    <property type="project" value="UniProtKB-KW"/>
</dbReference>
<dbReference type="InterPro" id="IPR052215">
    <property type="entry name" value="Plant_ABCG"/>
</dbReference>
<dbReference type="SUPFAM" id="SSF52540">
    <property type="entry name" value="P-loop containing nucleoside triphosphate hydrolases"/>
    <property type="match status" value="1"/>
</dbReference>
<dbReference type="InterPro" id="IPR027417">
    <property type="entry name" value="P-loop_NTPase"/>
</dbReference>
<keyword evidence="2" id="KW-0813">Transport</keyword>
<keyword evidence="3" id="KW-0067">ATP-binding</keyword>
<name>A0ABU6UKR4_9FABA</name>
<dbReference type="Gene3D" id="3.40.50.300">
    <property type="entry name" value="P-loop containing nucleotide triphosphate hydrolases"/>
    <property type="match status" value="1"/>
</dbReference>
<feature type="non-terminal residue" evidence="3">
    <location>
        <position position="62"/>
    </location>
</feature>
<dbReference type="Proteomes" id="UP001341840">
    <property type="component" value="Unassembled WGS sequence"/>
</dbReference>
<evidence type="ECO:0000256" key="2">
    <source>
        <dbReference type="ARBA" id="ARBA00022448"/>
    </source>
</evidence>
<dbReference type="EMBL" id="JASCZI010121338">
    <property type="protein sequence ID" value="MED6161292.1"/>
    <property type="molecule type" value="Genomic_DNA"/>
</dbReference>
<dbReference type="PANTHER" id="PTHR48042">
    <property type="entry name" value="ABC TRANSPORTER G FAMILY MEMBER 11"/>
    <property type="match status" value="1"/>
</dbReference>
<dbReference type="Pfam" id="PF13555">
    <property type="entry name" value="AAA_29"/>
    <property type="match status" value="1"/>
</dbReference>
<comment type="caution">
    <text evidence="3">The sequence shown here is derived from an EMBL/GenBank/DDBJ whole genome shotgun (WGS) entry which is preliminary data.</text>
</comment>
<evidence type="ECO:0000313" key="3">
    <source>
        <dbReference type="EMBL" id="MED6161292.1"/>
    </source>
</evidence>
<reference evidence="3 4" key="1">
    <citation type="journal article" date="2023" name="Plants (Basel)">
        <title>Bridging the Gap: Combining Genomics and Transcriptomics Approaches to Understand Stylosanthes scabra, an Orphan Legume from the Brazilian Caatinga.</title>
        <authorList>
            <person name="Ferreira-Neto J.R.C."/>
            <person name="da Silva M.D."/>
            <person name="Binneck E."/>
            <person name="de Melo N.F."/>
            <person name="da Silva R.H."/>
            <person name="de Melo A.L.T.M."/>
            <person name="Pandolfi V."/>
            <person name="Bustamante F.O."/>
            <person name="Brasileiro-Vidal A.C."/>
            <person name="Benko-Iseppon A.M."/>
        </authorList>
    </citation>
    <scope>NUCLEOTIDE SEQUENCE [LARGE SCALE GENOMIC DNA]</scope>
    <source>
        <tissue evidence="3">Leaves</tissue>
    </source>
</reference>
<sequence length="62" mass="6454">MEGEDEKGGITVTWQNLCVTLSDSKTMKPILEGLTGYAQPGRLLAVMGPSGSGKSTLLDALS</sequence>
<keyword evidence="4" id="KW-1185">Reference proteome</keyword>
<evidence type="ECO:0000256" key="1">
    <source>
        <dbReference type="ARBA" id="ARBA00005814"/>
    </source>
</evidence>
<proteinExistence type="inferred from homology"/>
<evidence type="ECO:0000313" key="4">
    <source>
        <dbReference type="Proteomes" id="UP001341840"/>
    </source>
</evidence>
<accession>A0ABU6UKR4</accession>
<dbReference type="PANTHER" id="PTHR48042:SF14">
    <property type="entry name" value="WHITE-BROWN-COMPLEX ABC TRANSPORTER FAMILY PROTEIN"/>
    <property type="match status" value="1"/>
</dbReference>
<gene>
    <name evidence="3" type="primary">ABCG1_5</name>
    <name evidence="3" type="ORF">PIB30_059353</name>
</gene>
<keyword evidence="3" id="KW-0547">Nucleotide-binding</keyword>
<organism evidence="3 4">
    <name type="scientific">Stylosanthes scabra</name>
    <dbReference type="NCBI Taxonomy" id="79078"/>
    <lineage>
        <taxon>Eukaryota</taxon>
        <taxon>Viridiplantae</taxon>
        <taxon>Streptophyta</taxon>
        <taxon>Embryophyta</taxon>
        <taxon>Tracheophyta</taxon>
        <taxon>Spermatophyta</taxon>
        <taxon>Magnoliopsida</taxon>
        <taxon>eudicotyledons</taxon>
        <taxon>Gunneridae</taxon>
        <taxon>Pentapetalae</taxon>
        <taxon>rosids</taxon>
        <taxon>fabids</taxon>
        <taxon>Fabales</taxon>
        <taxon>Fabaceae</taxon>
        <taxon>Papilionoideae</taxon>
        <taxon>50 kb inversion clade</taxon>
        <taxon>dalbergioids sensu lato</taxon>
        <taxon>Dalbergieae</taxon>
        <taxon>Pterocarpus clade</taxon>
        <taxon>Stylosanthes</taxon>
    </lineage>
</organism>
<comment type="similarity">
    <text evidence="1">Belongs to the ABC transporter superfamily. ABCG family. Eye pigment precursor importer (TC 3.A.1.204) subfamily.</text>
</comment>